<dbReference type="InterPro" id="IPR036767">
    <property type="entry name" value="ApaG_sf"/>
</dbReference>
<evidence type="ECO:0000313" key="2">
    <source>
        <dbReference type="EMBL" id="BDS05341.1"/>
    </source>
</evidence>
<accession>A0AAT9FH78</accession>
<name>A0AAT9FH78_9BACT</name>
<dbReference type="PANTHER" id="PTHR14289">
    <property type="entry name" value="F-BOX ONLY PROTEIN 3"/>
    <property type="match status" value="1"/>
</dbReference>
<sequence>MPKQYKELEGLSVRIDDVIYMPSLDAPAEKPHPFVYFVTIVNQSTERVRIMGRKWMVRELGGELTVVEGEGVVGQTPALEPGEDFSYNSYHVIADNAVASGSFFGVTAEGIKVLAPIPEFKLELPDWA</sequence>
<dbReference type="AlphaFoldDB" id="A0AAT9FH78"/>
<dbReference type="Pfam" id="PF04379">
    <property type="entry name" value="DUF525"/>
    <property type="match status" value="1"/>
</dbReference>
<dbReference type="PANTHER" id="PTHR14289:SF16">
    <property type="entry name" value="POLYMERASE DELTA-INTERACTING PROTEIN 2"/>
    <property type="match status" value="1"/>
</dbReference>
<dbReference type="EMBL" id="AP026866">
    <property type="protein sequence ID" value="BDS05341.1"/>
    <property type="molecule type" value="Genomic_DNA"/>
</dbReference>
<dbReference type="GO" id="GO:0070987">
    <property type="term" value="P:error-free translesion synthesis"/>
    <property type="evidence" value="ECO:0007669"/>
    <property type="project" value="TreeGrafter"/>
</dbReference>
<dbReference type="PROSITE" id="PS51087">
    <property type="entry name" value="APAG"/>
    <property type="match status" value="1"/>
</dbReference>
<proteinExistence type="predicted"/>
<evidence type="ECO:0000259" key="1">
    <source>
        <dbReference type="PROSITE" id="PS51087"/>
    </source>
</evidence>
<protein>
    <submittedName>
        <fullName evidence="2">Protein ApaG</fullName>
    </submittedName>
</protein>
<reference evidence="2" key="1">
    <citation type="submission" date="2024-07" db="EMBL/GenBank/DDBJ databases">
        <title>Complete genome sequence of Verrucomicrobiaceae bacterium NT6N.</title>
        <authorList>
            <person name="Huang C."/>
            <person name="Takami H."/>
            <person name="Hamasaki K."/>
        </authorList>
    </citation>
    <scope>NUCLEOTIDE SEQUENCE</scope>
    <source>
        <strain evidence="2">NT6N</strain>
    </source>
</reference>
<feature type="domain" description="ApaG" evidence="1">
    <location>
        <begin position="6"/>
        <end position="128"/>
    </location>
</feature>
<organism evidence="2">
    <name type="scientific">Oceaniferula spumae</name>
    <dbReference type="NCBI Taxonomy" id="2979115"/>
    <lineage>
        <taxon>Bacteria</taxon>
        <taxon>Pseudomonadati</taxon>
        <taxon>Verrucomicrobiota</taxon>
        <taxon>Verrucomicrobiia</taxon>
        <taxon>Verrucomicrobiales</taxon>
        <taxon>Verrucomicrobiaceae</taxon>
        <taxon>Oceaniferula</taxon>
    </lineage>
</organism>
<dbReference type="KEGG" id="osu:NT6N_03810"/>
<gene>
    <name evidence="2" type="primary">apaG</name>
    <name evidence="2" type="ORF">NT6N_03810</name>
</gene>
<dbReference type="InterPro" id="IPR007474">
    <property type="entry name" value="ApaG_domain"/>
</dbReference>
<dbReference type="Gene3D" id="2.60.40.1470">
    <property type="entry name" value="ApaG domain"/>
    <property type="match status" value="1"/>
</dbReference>
<dbReference type="SUPFAM" id="SSF110069">
    <property type="entry name" value="ApaG-like"/>
    <property type="match status" value="1"/>
</dbReference>